<evidence type="ECO:0000256" key="5">
    <source>
        <dbReference type="ARBA" id="ARBA00023136"/>
    </source>
</evidence>
<evidence type="ECO:0000256" key="2">
    <source>
        <dbReference type="ARBA" id="ARBA00022475"/>
    </source>
</evidence>
<dbReference type="Pfam" id="PF03631">
    <property type="entry name" value="Virul_fac_BrkB"/>
    <property type="match status" value="1"/>
</dbReference>
<keyword evidence="3 6" id="KW-0812">Transmembrane</keyword>
<evidence type="ECO:0008006" key="9">
    <source>
        <dbReference type="Google" id="ProtNLM"/>
    </source>
</evidence>
<sequence length="309" mass="32653">MAIIQRLDRLQRRRPALGFAYAVIRKYADDDGGREAALITYYGFLSVFPMLLLAQTIVTRALPHHPELRQRVVAAMVPPSLQATVESALSALPTARTALAVGLAGLVLSGTGVVRAAARTMNHLAAVPHRLRAPWRPGRVLAALVLVLAGAAVIGCLVVAAAAHPGLPRLSRLLAVAGEFAVAFVVLLLVARLLVQCPAPVRMLWPAAAPGAVAVTVTLELGAEILPGLVRRAGPVYGAFATVAGMFALLYLLSLALVVAAEIAAVRGARLWPRAVDRARPTAADAHALALLAREQERFPGQRIESWLP</sequence>
<evidence type="ECO:0000256" key="4">
    <source>
        <dbReference type="ARBA" id="ARBA00022989"/>
    </source>
</evidence>
<evidence type="ECO:0000256" key="6">
    <source>
        <dbReference type="SAM" id="Phobius"/>
    </source>
</evidence>
<evidence type="ECO:0000313" key="7">
    <source>
        <dbReference type="EMBL" id="GIE47171.1"/>
    </source>
</evidence>
<dbReference type="Proteomes" id="UP000647172">
    <property type="component" value="Unassembled WGS sequence"/>
</dbReference>
<comment type="caution">
    <text evidence="7">The sequence shown here is derived from an EMBL/GenBank/DDBJ whole genome shotgun (WGS) entry which is preliminary data.</text>
</comment>
<proteinExistence type="predicted"/>
<feature type="transmembrane region" description="Helical" evidence="6">
    <location>
        <begin position="98"/>
        <end position="118"/>
    </location>
</feature>
<keyword evidence="2" id="KW-1003">Cell membrane</keyword>
<reference evidence="7" key="1">
    <citation type="submission" date="2021-01" db="EMBL/GenBank/DDBJ databases">
        <title>Whole genome shotgun sequence of Actinoplanes nipponensis NBRC 14063.</title>
        <authorList>
            <person name="Komaki H."/>
            <person name="Tamura T."/>
        </authorList>
    </citation>
    <scope>NUCLEOTIDE SEQUENCE</scope>
    <source>
        <strain evidence="7">NBRC 14063</strain>
    </source>
</reference>
<name>A0A919JB92_9ACTN</name>
<dbReference type="PANTHER" id="PTHR30213:SF1">
    <property type="entry name" value="INNER MEMBRANE PROTEIN YHJD"/>
    <property type="match status" value="1"/>
</dbReference>
<dbReference type="EMBL" id="BOMQ01000008">
    <property type="protein sequence ID" value="GIE47171.1"/>
    <property type="molecule type" value="Genomic_DNA"/>
</dbReference>
<dbReference type="PANTHER" id="PTHR30213">
    <property type="entry name" value="INNER MEMBRANE PROTEIN YHJD"/>
    <property type="match status" value="1"/>
</dbReference>
<dbReference type="InterPro" id="IPR017039">
    <property type="entry name" value="Virul_fac_BrkB"/>
</dbReference>
<feature type="transmembrane region" description="Helical" evidence="6">
    <location>
        <begin position="236"/>
        <end position="261"/>
    </location>
</feature>
<keyword evidence="8" id="KW-1185">Reference proteome</keyword>
<feature type="transmembrane region" description="Helical" evidence="6">
    <location>
        <begin position="207"/>
        <end position="230"/>
    </location>
</feature>
<gene>
    <name evidence="7" type="ORF">Ani05nite_07050</name>
</gene>
<dbReference type="RefSeq" id="WP_239129200.1">
    <property type="nucleotide sequence ID" value="NZ_BAAAYJ010000115.1"/>
</dbReference>
<dbReference type="AlphaFoldDB" id="A0A919JB92"/>
<organism evidence="7 8">
    <name type="scientific">Actinoplanes nipponensis</name>
    <dbReference type="NCBI Taxonomy" id="135950"/>
    <lineage>
        <taxon>Bacteria</taxon>
        <taxon>Bacillati</taxon>
        <taxon>Actinomycetota</taxon>
        <taxon>Actinomycetes</taxon>
        <taxon>Micromonosporales</taxon>
        <taxon>Micromonosporaceae</taxon>
        <taxon>Actinoplanes</taxon>
    </lineage>
</organism>
<feature type="transmembrane region" description="Helical" evidence="6">
    <location>
        <begin position="173"/>
        <end position="195"/>
    </location>
</feature>
<dbReference type="PIRSF" id="PIRSF035875">
    <property type="entry name" value="RNase_BN"/>
    <property type="match status" value="1"/>
</dbReference>
<keyword evidence="5 6" id="KW-0472">Membrane</keyword>
<keyword evidence="4 6" id="KW-1133">Transmembrane helix</keyword>
<evidence type="ECO:0000313" key="8">
    <source>
        <dbReference type="Proteomes" id="UP000647172"/>
    </source>
</evidence>
<accession>A0A919JB92</accession>
<dbReference type="GO" id="GO:0005886">
    <property type="term" value="C:plasma membrane"/>
    <property type="evidence" value="ECO:0007669"/>
    <property type="project" value="UniProtKB-SubCell"/>
</dbReference>
<comment type="subcellular location">
    <subcellularLocation>
        <location evidence="1">Cell membrane</location>
        <topology evidence="1">Multi-pass membrane protein</topology>
    </subcellularLocation>
</comment>
<protein>
    <recommendedName>
        <fullName evidence="9">YihY family inner membrane protein</fullName>
    </recommendedName>
</protein>
<evidence type="ECO:0000256" key="1">
    <source>
        <dbReference type="ARBA" id="ARBA00004651"/>
    </source>
</evidence>
<feature type="transmembrane region" description="Helical" evidence="6">
    <location>
        <begin position="139"/>
        <end position="161"/>
    </location>
</feature>
<evidence type="ECO:0000256" key="3">
    <source>
        <dbReference type="ARBA" id="ARBA00022692"/>
    </source>
</evidence>
<feature type="transmembrane region" description="Helical" evidence="6">
    <location>
        <begin position="36"/>
        <end position="58"/>
    </location>
</feature>